<dbReference type="InterPro" id="IPR053160">
    <property type="entry name" value="MFS_DHA3_Transporter"/>
</dbReference>
<keyword evidence="4 5" id="KW-0472">Membrane</keyword>
<evidence type="ECO:0000256" key="3">
    <source>
        <dbReference type="ARBA" id="ARBA00022989"/>
    </source>
</evidence>
<dbReference type="PROSITE" id="PS50850">
    <property type="entry name" value="MFS"/>
    <property type="match status" value="1"/>
</dbReference>
<dbReference type="InterPro" id="IPR011701">
    <property type="entry name" value="MFS"/>
</dbReference>
<feature type="transmembrane region" description="Helical" evidence="5">
    <location>
        <begin position="321"/>
        <end position="342"/>
    </location>
</feature>
<keyword evidence="2 5" id="KW-0812">Transmembrane</keyword>
<comment type="caution">
    <text evidence="7">The sequence shown here is derived from an EMBL/GenBank/DDBJ whole genome shotgun (WGS) entry which is preliminary data.</text>
</comment>
<reference evidence="7" key="1">
    <citation type="journal article" date="2014" name="Int. J. Syst. Evol. Microbiol.">
        <title>Complete genome of a new Firmicutes species belonging to the dominant human colonic microbiota ('Ruminococcus bicirculans') reveals two chromosomes and a selective capacity to utilize plant glucans.</title>
        <authorList>
            <consortium name="NISC Comparative Sequencing Program"/>
            <person name="Wegmann U."/>
            <person name="Louis P."/>
            <person name="Goesmann A."/>
            <person name="Henrissat B."/>
            <person name="Duncan S.H."/>
            <person name="Flint H.J."/>
        </authorList>
    </citation>
    <scope>NUCLEOTIDE SEQUENCE</scope>
    <source>
        <strain evidence="7">NBRC 109915</strain>
    </source>
</reference>
<feature type="transmembrane region" description="Helical" evidence="5">
    <location>
        <begin position="354"/>
        <end position="374"/>
    </location>
</feature>
<reference evidence="7" key="2">
    <citation type="submission" date="2023-01" db="EMBL/GenBank/DDBJ databases">
        <title>Draft genome sequence of Sulfitobacter pacificus strain NBRC 109915.</title>
        <authorList>
            <person name="Sun Q."/>
            <person name="Mori K."/>
        </authorList>
    </citation>
    <scope>NUCLEOTIDE SEQUENCE</scope>
    <source>
        <strain evidence="7">NBRC 109915</strain>
    </source>
</reference>
<proteinExistence type="predicted"/>
<feature type="transmembrane region" description="Helical" evidence="5">
    <location>
        <begin position="43"/>
        <end position="68"/>
    </location>
</feature>
<dbReference type="Pfam" id="PF07690">
    <property type="entry name" value="MFS_1"/>
    <property type="match status" value="1"/>
</dbReference>
<dbReference type="InterPro" id="IPR036259">
    <property type="entry name" value="MFS_trans_sf"/>
</dbReference>
<feature type="transmembrane region" description="Helical" evidence="5">
    <location>
        <begin position="394"/>
        <end position="415"/>
    </location>
</feature>
<organism evidence="7 8">
    <name type="scientific">Sulfitobacter pacificus</name>
    <dbReference type="NCBI Taxonomy" id="1499314"/>
    <lineage>
        <taxon>Bacteria</taxon>
        <taxon>Pseudomonadati</taxon>
        <taxon>Pseudomonadota</taxon>
        <taxon>Alphaproteobacteria</taxon>
        <taxon>Rhodobacterales</taxon>
        <taxon>Roseobacteraceae</taxon>
        <taxon>Sulfitobacter</taxon>
    </lineage>
</organism>
<evidence type="ECO:0000256" key="5">
    <source>
        <dbReference type="SAM" id="Phobius"/>
    </source>
</evidence>
<dbReference type="InterPro" id="IPR020846">
    <property type="entry name" value="MFS_dom"/>
</dbReference>
<feature type="transmembrane region" description="Helical" evidence="5">
    <location>
        <begin position="267"/>
        <end position="289"/>
    </location>
</feature>
<evidence type="ECO:0000259" key="6">
    <source>
        <dbReference type="PROSITE" id="PS50850"/>
    </source>
</evidence>
<dbReference type="PROSITE" id="PS00216">
    <property type="entry name" value="SUGAR_TRANSPORT_1"/>
    <property type="match status" value="1"/>
</dbReference>
<dbReference type="SUPFAM" id="SSF103473">
    <property type="entry name" value="MFS general substrate transporter"/>
    <property type="match status" value="1"/>
</dbReference>
<feature type="transmembrane region" description="Helical" evidence="5">
    <location>
        <begin position="228"/>
        <end position="247"/>
    </location>
</feature>
<accession>A0ABQ5VM11</accession>
<gene>
    <name evidence="7" type="ORF">GCM10007927_28320</name>
</gene>
<dbReference type="PANTHER" id="PTHR23530:SF1">
    <property type="entry name" value="PERMEASE, MAJOR FACILITATOR SUPERFAMILY-RELATED"/>
    <property type="match status" value="1"/>
</dbReference>
<evidence type="ECO:0000256" key="1">
    <source>
        <dbReference type="ARBA" id="ARBA00004141"/>
    </source>
</evidence>
<evidence type="ECO:0000256" key="2">
    <source>
        <dbReference type="ARBA" id="ARBA00022692"/>
    </source>
</evidence>
<dbReference type="Gene3D" id="1.20.1250.20">
    <property type="entry name" value="MFS general substrate transporter like domains"/>
    <property type="match status" value="1"/>
</dbReference>
<name>A0ABQ5VM11_9RHOB</name>
<dbReference type="Proteomes" id="UP001161388">
    <property type="component" value="Unassembled WGS sequence"/>
</dbReference>
<dbReference type="InterPro" id="IPR005829">
    <property type="entry name" value="Sugar_transporter_CS"/>
</dbReference>
<evidence type="ECO:0000313" key="8">
    <source>
        <dbReference type="Proteomes" id="UP001161388"/>
    </source>
</evidence>
<dbReference type="PANTHER" id="PTHR23530">
    <property type="entry name" value="TRANSPORT PROTEIN-RELATED"/>
    <property type="match status" value="1"/>
</dbReference>
<feature type="transmembrane region" description="Helical" evidence="5">
    <location>
        <begin position="179"/>
        <end position="199"/>
    </location>
</feature>
<evidence type="ECO:0000313" key="7">
    <source>
        <dbReference type="EMBL" id="GLQ28029.1"/>
    </source>
</evidence>
<feature type="transmembrane region" description="Helical" evidence="5">
    <location>
        <begin position="89"/>
        <end position="107"/>
    </location>
</feature>
<comment type="subcellular location">
    <subcellularLocation>
        <location evidence="1">Membrane</location>
        <topology evidence="1">Multi-pass membrane protein</topology>
    </subcellularLocation>
</comment>
<feature type="transmembrane region" description="Helical" evidence="5">
    <location>
        <begin position="296"/>
        <end position="315"/>
    </location>
</feature>
<dbReference type="EMBL" id="BSNL01000001">
    <property type="protein sequence ID" value="GLQ28029.1"/>
    <property type="molecule type" value="Genomic_DNA"/>
</dbReference>
<sequence>MGSGDRAQTLVETSAATGMAAMMRNVKLYPWFKFAQNLTFWQAIWFLLFQNTLSAAEAILLYAIYDVATTVMEVPSGYMSDRLGRRRTLLAAAFFGALGAGLIAVGSGFAVFAVAQVCLGASAAFSSGTDNALLYESLKAQQREAEIEAQETRGWQAALMGLALSAITGGILASYNLAWAFSAGAVAQALALIIAWRFVEPPHERAAADSAGLSGQWRQLRNALRRPVLVWLFVLSVLMYGFSHVPFVFGQPFIAQALEGMSWSPPIVSGAVSAAMMLVSVLASLGALALRRRIGLAAILLLAFAIQIGLIGVLALTNSALAIAVLLLRMVPNSFARPFIVARMQPLLEDSGRATYLSLQSFVGRLLLAGSLLFASTRVQPGTVMVYEDIQATLGAYAIGGVVFFLLLCSLVGWAKLDGDGTG</sequence>
<keyword evidence="8" id="KW-1185">Reference proteome</keyword>
<keyword evidence="3 5" id="KW-1133">Transmembrane helix</keyword>
<feature type="domain" description="Major facilitator superfamily (MFS) profile" evidence="6">
    <location>
        <begin position="1"/>
        <end position="413"/>
    </location>
</feature>
<protein>
    <submittedName>
        <fullName evidence="7">MFS transporter</fullName>
    </submittedName>
</protein>
<dbReference type="RefSeq" id="WP_284374456.1">
    <property type="nucleotide sequence ID" value="NZ_BSNL01000001.1"/>
</dbReference>
<evidence type="ECO:0000256" key="4">
    <source>
        <dbReference type="ARBA" id="ARBA00023136"/>
    </source>
</evidence>